<dbReference type="GO" id="GO:0004637">
    <property type="term" value="F:phosphoribosylamine-glycine ligase activity"/>
    <property type="evidence" value="ECO:0007669"/>
    <property type="project" value="InterPro"/>
</dbReference>
<evidence type="ECO:0000313" key="1">
    <source>
        <dbReference type="EMBL" id="AIF21922.1"/>
    </source>
</evidence>
<dbReference type="InterPro" id="IPR011054">
    <property type="entry name" value="Rudment_hybrid_motif"/>
</dbReference>
<dbReference type="GO" id="GO:0009113">
    <property type="term" value="P:purine nucleobase biosynthetic process"/>
    <property type="evidence" value="ECO:0007669"/>
    <property type="project" value="InterPro"/>
</dbReference>
<reference evidence="1" key="1">
    <citation type="journal article" date="2014" name="Genome Biol. Evol.">
        <title>Pangenome evidence for extensive interdomain horizontal transfer affecting lineage core and shell genes in uncultured planktonic thaumarchaeota and euryarchaeota.</title>
        <authorList>
            <person name="Deschamps P."/>
            <person name="Zivanovic Y."/>
            <person name="Moreira D."/>
            <person name="Rodriguez-Valera F."/>
            <person name="Lopez-Garcia P."/>
        </authorList>
    </citation>
    <scope>NUCLEOTIDE SEQUENCE</scope>
</reference>
<dbReference type="Gene3D" id="3.90.600.10">
    <property type="entry name" value="Phosphoribosylglycinamide synthetase, C-terminal domain"/>
    <property type="match status" value="1"/>
</dbReference>
<name>A0A075I599_9ARCH</name>
<sequence>MGVTALGDTLESAIKSVYSVSEKIFWENKYSRTDIGKKGYHIFKIL</sequence>
<dbReference type="EMBL" id="KF901201">
    <property type="protein sequence ID" value="AIF21922.1"/>
    <property type="molecule type" value="Genomic_DNA"/>
</dbReference>
<evidence type="ECO:0008006" key="2">
    <source>
        <dbReference type="Google" id="ProtNLM"/>
    </source>
</evidence>
<protein>
    <recommendedName>
        <fullName evidence="2">Phosphoribosylamine--glycine ligase</fullName>
    </recommendedName>
</protein>
<dbReference type="AlphaFoldDB" id="A0A075I599"/>
<dbReference type="InterPro" id="IPR037123">
    <property type="entry name" value="PRibGlycinamide_synth_C_sf"/>
</dbReference>
<proteinExistence type="predicted"/>
<dbReference type="SUPFAM" id="SSF51246">
    <property type="entry name" value="Rudiment single hybrid motif"/>
    <property type="match status" value="1"/>
</dbReference>
<organism evidence="1">
    <name type="scientific">uncultured marine thaumarchaeote SAT1000_06_F08</name>
    <dbReference type="NCBI Taxonomy" id="1456362"/>
    <lineage>
        <taxon>Archaea</taxon>
        <taxon>Nitrososphaerota</taxon>
        <taxon>environmental samples</taxon>
    </lineage>
</organism>
<accession>A0A075I599</accession>